<protein>
    <submittedName>
        <fullName evidence="5">30S ribosomal protein S21</fullName>
    </submittedName>
</protein>
<evidence type="ECO:0000313" key="6">
    <source>
        <dbReference type="Proteomes" id="UP000224567"/>
    </source>
</evidence>
<dbReference type="GO" id="GO:0006412">
    <property type="term" value="P:translation"/>
    <property type="evidence" value="ECO:0007669"/>
    <property type="project" value="InterPro"/>
</dbReference>
<feature type="region of interest" description="Disordered" evidence="4">
    <location>
        <begin position="17"/>
        <end position="37"/>
    </location>
</feature>
<dbReference type="GO" id="GO:0005840">
    <property type="term" value="C:ribosome"/>
    <property type="evidence" value="ECO:0007669"/>
    <property type="project" value="UniProtKB-KW"/>
</dbReference>
<dbReference type="InterPro" id="IPR038380">
    <property type="entry name" value="Ribosomal_bS21_sf"/>
</dbReference>
<sequence>MAVSSIGNLFSFFTPSKPKSPSLQFTTTHSRVSPSDSDVTSVVCPSLAYANTLYFRSAYNVQVIVDDNEPEEKLLGRFRREVMKAGVIQECKRRRFFENKQDKDKRKSREAARRNRRRRGPPPGRNFGPDKQETTKSKRDDDDDDNWELPEGGGYRYCPAYYDVLKTLAQS</sequence>
<dbReference type="AlphaFoldDB" id="A0A2G2XI83"/>
<dbReference type="Gene3D" id="1.20.5.1150">
    <property type="entry name" value="Ribosomal protein S8"/>
    <property type="match status" value="1"/>
</dbReference>
<keyword evidence="2 5" id="KW-0689">Ribosomal protein</keyword>
<reference evidence="5 6" key="1">
    <citation type="journal article" date="2017" name="Genome Biol.">
        <title>New reference genome sequences of hot pepper reveal the massive evolution of plant disease-resistance genes by retroduplication.</title>
        <authorList>
            <person name="Kim S."/>
            <person name="Park J."/>
            <person name="Yeom S.I."/>
            <person name="Kim Y.M."/>
            <person name="Seo E."/>
            <person name="Kim K.T."/>
            <person name="Kim M.S."/>
            <person name="Lee J.M."/>
            <person name="Cheong K."/>
            <person name="Shin H.S."/>
            <person name="Kim S.B."/>
            <person name="Han K."/>
            <person name="Lee J."/>
            <person name="Park M."/>
            <person name="Lee H.A."/>
            <person name="Lee H.Y."/>
            <person name="Lee Y."/>
            <person name="Oh S."/>
            <person name="Lee J.H."/>
            <person name="Choi E."/>
            <person name="Choi E."/>
            <person name="Lee S.E."/>
            <person name="Jeon J."/>
            <person name="Kim H."/>
            <person name="Choi G."/>
            <person name="Song H."/>
            <person name="Lee J."/>
            <person name="Lee S.C."/>
            <person name="Kwon J.K."/>
            <person name="Lee H.Y."/>
            <person name="Koo N."/>
            <person name="Hong Y."/>
            <person name="Kim R.W."/>
            <person name="Kang W.H."/>
            <person name="Huh J.H."/>
            <person name="Kang B.C."/>
            <person name="Yang T.J."/>
            <person name="Lee Y.H."/>
            <person name="Bennetzen J.L."/>
            <person name="Choi D."/>
        </authorList>
    </citation>
    <scope>NUCLEOTIDE SEQUENCE [LARGE SCALE GENOMIC DNA]</scope>
    <source>
        <strain evidence="6">cv. PBC81</strain>
    </source>
</reference>
<keyword evidence="3" id="KW-0687">Ribonucleoprotein</keyword>
<feature type="compositionally biased region" description="Basic and acidic residues" evidence="4">
    <location>
        <begin position="98"/>
        <end position="113"/>
    </location>
</feature>
<dbReference type="GO" id="GO:1990904">
    <property type="term" value="C:ribonucleoprotein complex"/>
    <property type="evidence" value="ECO:0007669"/>
    <property type="project" value="UniProtKB-KW"/>
</dbReference>
<organism evidence="5 6">
    <name type="scientific">Capsicum baccatum</name>
    <name type="common">Peruvian pepper</name>
    <dbReference type="NCBI Taxonomy" id="33114"/>
    <lineage>
        <taxon>Eukaryota</taxon>
        <taxon>Viridiplantae</taxon>
        <taxon>Streptophyta</taxon>
        <taxon>Embryophyta</taxon>
        <taxon>Tracheophyta</taxon>
        <taxon>Spermatophyta</taxon>
        <taxon>Magnoliopsida</taxon>
        <taxon>eudicotyledons</taxon>
        <taxon>Gunneridae</taxon>
        <taxon>Pentapetalae</taxon>
        <taxon>asterids</taxon>
        <taxon>lamiids</taxon>
        <taxon>Solanales</taxon>
        <taxon>Solanaceae</taxon>
        <taxon>Solanoideae</taxon>
        <taxon>Capsiceae</taxon>
        <taxon>Capsicum</taxon>
    </lineage>
</organism>
<dbReference type="Pfam" id="PF01165">
    <property type="entry name" value="Ribosomal_S21"/>
    <property type="match status" value="1"/>
</dbReference>
<reference evidence="6" key="2">
    <citation type="journal article" date="2017" name="J. Anim. Genet.">
        <title>Multiple reference genome sequences of hot pepper reveal the massive evolution of plant disease resistance genes by retroduplication.</title>
        <authorList>
            <person name="Kim S."/>
            <person name="Park J."/>
            <person name="Yeom S.-I."/>
            <person name="Kim Y.-M."/>
            <person name="Seo E."/>
            <person name="Kim K.-T."/>
            <person name="Kim M.-S."/>
            <person name="Lee J.M."/>
            <person name="Cheong K."/>
            <person name="Shin H.-S."/>
            <person name="Kim S.-B."/>
            <person name="Han K."/>
            <person name="Lee J."/>
            <person name="Park M."/>
            <person name="Lee H.-A."/>
            <person name="Lee H.-Y."/>
            <person name="Lee Y."/>
            <person name="Oh S."/>
            <person name="Lee J.H."/>
            <person name="Choi E."/>
            <person name="Choi E."/>
            <person name="Lee S.E."/>
            <person name="Jeon J."/>
            <person name="Kim H."/>
            <person name="Choi G."/>
            <person name="Song H."/>
            <person name="Lee J."/>
            <person name="Lee S.-C."/>
            <person name="Kwon J.-K."/>
            <person name="Lee H.-Y."/>
            <person name="Koo N."/>
            <person name="Hong Y."/>
            <person name="Kim R.W."/>
            <person name="Kang W.-H."/>
            <person name="Huh J.H."/>
            <person name="Kang B.-C."/>
            <person name="Yang T.-J."/>
            <person name="Lee Y.-H."/>
            <person name="Bennetzen J.L."/>
            <person name="Choi D."/>
        </authorList>
    </citation>
    <scope>NUCLEOTIDE SEQUENCE [LARGE SCALE GENOMIC DNA]</scope>
    <source>
        <strain evidence="6">cv. PBC81</strain>
    </source>
</reference>
<dbReference type="PRINTS" id="PR00976">
    <property type="entry name" value="RIBOSOMALS21"/>
</dbReference>
<dbReference type="PANTHER" id="PTHR21109">
    <property type="entry name" value="MITOCHONDRIAL 28S RIBOSOMAL PROTEIN S21"/>
    <property type="match status" value="1"/>
</dbReference>
<dbReference type="InterPro" id="IPR001911">
    <property type="entry name" value="Ribosomal_bS21"/>
</dbReference>
<dbReference type="GO" id="GO:0003735">
    <property type="term" value="F:structural constituent of ribosome"/>
    <property type="evidence" value="ECO:0007669"/>
    <property type="project" value="InterPro"/>
</dbReference>
<feature type="compositionally biased region" description="Basic and acidic residues" evidence="4">
    <location>
        <begin position="128"/>
        <end position="140"/>
    </location>
</feature>
<dbReference type="STRING" id="33114.A0A2G2XI83"/>
<gene>
    <name evidence="5" type="ORF">CQW23_05665</name>
</gene>
<evidence type="ECO:0000256" key="2">
    <source>
        <dbReference type="ARBA" id="ARBA00022980"/>
    </source>
</evidence>
<evidence type="ECO:0000256" key="4">
    <source>
        <dbReference type="SAM" id="MobiDB-lite"/>
    </source>
</evidence>
<proteinExistence type="inferred from homology"/>
<feature type="region of interest" description="Disordered" evidence="4">
    <location>
        <begin position="98"/>
        <end position="156"/>
    </location>
</feature>
<dbReference type="OrthoDB" id="785538at2759"/>
<name>A0A2G2XI83_CAPBA</name>
<dbReference type="NCBIfam" id="TIGR00030">
    <property type="entry name" value="S21p"/>
    <property type="match status" value="1"/>
</dbReference>
<accession>A0A2G2XI83</accession>
<evidence type="ECO:0000256" key="1">
    <source>
        <dbReference type="ARBA" id="ARBA00006640"/>
    </source>
</evidence>
<comment type="caution">
    <text evidence="5">The sequence shown here is derived from an EMBL/GenBank/DDBJ whole genome shotgun (WGS) entry which is preliminary data.</text>
</comment>
<evidence type="ECO:0000256" key="3">
    <source>
        <dbReference type="ARBA" id="ARBA00023274"/>
    </source>
</evidence>
<evidence type="ECO:0000313" key="5">
    <source>
        <dbReference type="EMBL" id="PHT57179.1"/>
    </source>
</evidence>
<dbReference type="Proteomes" id="UP000224567">
    <property type="component" value="Unassembled WGS sequence"/>
</dbReference>
<comment type="similarity">
    <text evidence="1">Belongs to the bacterial ribosomal protein bS21 family.</text>
</comment>
<keyword evidence="6" id="KW-1185">Reference proteome</keyword>
<dbReference type="PANTHER" id="PTHR21109:SF26">
    <property type="entry name" value="30S RIBOSOMAL PROTEIN S21"/>
    <property type="match status" value="1"/>
</dbReference>
<dbReference type="HAMAP" id="MF_00358">
    <property type="entry name" value="Ribosomal_bS21"/>
    <property type="match status" value="1"/>
</dbReference>
<dbReference type="EMBL" id="MLFT02000002">
    <property type="protein sequence ID" value="PHT57179.1"/>
    <property type="molecule type" value="Genomic_DNA"/>
</dbReference>